<keyword evidence="5" id="KW-0349">Heme</keyword>
<evidence type="ECO:0000259" key="14">
    <source>
        <dbReference type="Pfam" id="PF01292"/>
    </source>
</evidence>
<dbReference type="EMBL" id="NEVK01000003">
    <property type="protein sequence ID" value="OZI24699.1"/>
    <property type="molecule type" value="Genomic_DNA"/>
</dbReference>
<feature type="domain" description="Cytochrome b561 bacterial/Ni-hydrogenase" evidence="14">
    <location>
        <begin position="16"/>
        <end position="183"/>
    </location>
</feature>
<dbReference type="Proteomes" id="UP000216947">
    <property type="component" value="Unassembled WGS sequence"/>
</dbReference>
<comment type="similarity">
    <text evidence="12">Belongs to the cytochrome b561 family.</text>
</comment>
<keyword evidence="16" id="KW-1185">Reference proteome</keyword>
<evidence type="ECO:0000256" key="4">
    <source>
        <dbReference type="ARBA" id="ARBA00022475"/>
    </source>
</evidence>
<dbReference type="AlphaFoldDB" id="A0A261RI50"/>
<keyword evidence="6 13" id="KW-0812">Transmembrane</keyword>
<evidence type="ECO:0000256" key="12">
    <source>
        <dbReference type="ARBA" id="ARBA00037975"/>
    </source>
</evidence>
<dbReference type="PANTHER" id="PTHR30529:SF1">
    <property type="entry name" value="CYTOCHROME B561 HOMOLOG 2"/>
    <property type="match status" value="1"/>
</dbReference>
<evidence type="ECO:0000313" key="16">
    <source>
        <dbReference type="Proteomes" id="UP000216947"/>
    </source>
</evidence>
<keyword evidence="11 13" id="KW-0472">Membrane</keyword>
<evidence type="ECO:0000256" key="6">
    <source>
        <dbReference type="ARBA" id="ARBA00022692"/>
    </source>
</evidence>
<protein>
    <recommendedName>
        <fullName evidence="14">Cytochrome b561 bacterial/Ni-hydrogenase domain-containing protein</fullName>
    </recommendedName>
</protein>
<feature type="transmembrane region" description="Helical" evidence="13">
    <location>
        <begin position="22"/>
        <end position="43"/>
    </location>
</feature>
<dbReference type="GO" id="GO:0022904">
    <property type="term" value="P:respiratory electron transport chain"/>
    <property type="evidence" value="ECO:0007669"/>
    <property type="project" value="InterPro"/>
</dbReference>
<sequence>MSTAAPSTCYDSQQGYGRVSRVLHWSMVALFAWQFASSALHAWDREAAVSKWFWSSHVSLGVTLLVLAALRALWALLNLRRRPPAGAGAAGRLARLGHAGLYTLMMAVPVLALARSYGRGKGLAVFGMPLFEATGREQPALVAMGNALHGWLGWALLAMACGHVFMVWLHHYVWRDGTAARMLCRR</sequence>
<keyword evidence="10" id="KW-0408">Iron</keyword>
<feature type="transmembrane region" description="Helical" evidence="13">
    <location>
        <begin position="151"/>
        <end position="173"/>
    </location>
</feature>
<feature type="transmembrane region" description="Helical" evidence="13">
    <location>
        <begin position="58"/>
        <end position="79"/>
    </location>
</feature>
<evidence type="ECO:0000256" key="1">
    <source>
        <dbReference type="ARBA" id="ARBA00001970"/>
    </source>
</evidence>
<dbReference type="GO" id="GO:0005886">
    <property type="term" value="C:plasma membrane"/>
    <property type="evidence" value="ECO:0007669"/>
    <property type="project" value="UniProtKB-SubCell"/>
</dbReference>
<dbReference type="GO" id="GO:0009055">
    <property type="term" value="F:electron transfer activity"/>
    <property type="evidence" value="ECO:0007669"/>
    <property type="project" value="InterPro"/>
</dbReference>
<dbReference type="InterPro" id="IPR011577">
    <property type="entry name" value="Cyt_b561_bac/Ni-Hgenase"/>
</dbReference>
<evidence type="ECO:0000256" key="2">
    <source>
        <dbReference type="ARBA" id="ARBA00004651"/>
    </source>
</evidence>
<dbReference type="PANTHER" id="PTHR30529">
    <property type="entry name" value="CYTOCHROME B561"/>
    <property type="match status" value="1"/>
</dbReference>
<comment type="cofactor">
    <cofactor evidence="1">
        <name>heme b</name>
        <dbReference type="ChEBI" id="CHEBI:60344"/>
    </cofactor>
</comment>
<reference evidence="16" key="1">
    <citation type="submission" date="2017-05" db="EMBL/GenBank/DDBJ databases">
        <title>Complete and WGS of Bordetella genogroups.</title>
        <authorList>
            <person name="Spilker T."/>
            <person name="Lipuma J."/>
        </authorList>
    </citation>
    <scope>NUCLEOTIDE SEQUENCE [LARGE SCALE GENOMIC DNA]</scope>
    <source>
        <strain evidence="16">AU18089</strain>
    </source>
</reference>
<keyword evidence="4" id="KW-1003">Cell membrane</keyword>
<dbReference type="RefSeq" id="WP_094796094.1">
    <property type="nucleotide sequence ID" value="NZ_NEVK01000003.1"/>
</dbReference>
<keyword evidence="7" id="KW-0479">Metal-binding</keyword>
<proteinExistence type="inferred from homology"/>
<dbReference type="SUPFAM" id="SSF81342">
    <property type="entry name" value="Transmembrane di-heme cytochromes"/>
    <property type="match status" value="1"/>
</dbReference>
<evidence type="ECO:0000256" key="11">
    <source>
        <dbReference type="ARBA" id="ARBA00023136"/>
    </source>
</evidence>
<dbReference type="Pfam" id="PF01292">
    <property type="entry name" value="Ni_hydr_CYTB"/>
    <property type="match status" value="1"/>
</dbReference>
<name>A0A261RI50_9BORD</name>
<keyword evidence="8" id="KW-0249">Electron transport</keyword>
<evidence type="ECO:0000313" key="15">
    <source>
        <dbReference type="EMBL" id="OZI24699.1"/>
    </source>
</evidence>
<comment type="subcellular location">
    <subcellularLocation>
        <location evidence="2">Cell membrane</location>
        <topology evidence="2">Multi-pass membrane protein</topology>
    </subcellularLocation>
</comment>
<dbReference type="InterPro" id="IPR016174">
    <property type="entry name" value="Di-haem_cyt_TM"/>
</dbReference>
<evidence type="ECO:0000256" key="5">
    <source>
        <dbReference type="ARBA" id="ARBA00022617"/>
    </source>
</evidence>
<evidence type="ECO:0000256" key="8">
    <source>
        <dbReference type="ARBA" id="ARBA00022982"/>
    </source>
</evidence>
<evidence type="ECO:0000256" key="13">
    <source>
        <dbReference type="SAM" id="Phobius"/>
    </source>
</evidence>
<gene>
    <name evidence="15" type="ORF">CAL19_04170</name>
</gene>
<evidence type="ECO:0000256" key="7">
    <source>
        <dbReference type="ARBA" id="ARBA00022723"/>
    </source>
</evidence>
<keyword evidence="3" id="KW-0813">Transport</keyword>
<evidence type="ECO:0000256" key="9">
    <source>
        <dbReference type="ARBA" id="ARBA00022989"/>
    </source>
</evidence>
<dbReference type="InterPro" id="IPR052168">
    <property type="entry name" value="Cytochrome_b561_oxidase"/>
</dbReference>
<keyword evidence="9 13" id="KW-1133">Transmembrane helix</keyword>
<dbReference type="GO" id="GO:0020037">
    <property type="term" value="F:heme binding"/>
    <property type="evidence" value="ECO:0007669"/>
    <property type="project" value="TreeGrafter"/>
</dbReference>
<dbReference type="GO" id="GO:0046872">
    <property type="term" value="F:metal ion binding"/>
    <property type="evidence" value="ECO:0007669"/>
    <property type="project" value="UniProtKB-KW"/>
</dbReference>
<organism evidence="15 16">
    <name type="scientific">Bordetella genomosp. 7</name>
    <dbReference type="NCBI Taxonomy" id="1416805"/>
    <lineage>
        <taxon>Bacteria</taxon>
        <taxon>Pseudomonadati</taxon>
        <taxon>Pseudomonadota</taxon>
        <taxon>Betaproteobacteria</taxon>
        <taxon>Burkholderiales</taxon>
        <taxon>Alcaligenaceae</taxon>
        <taxon>Bordetella</taxon>
    </lineage>
</organism>
<feature type="transmembrane region" description="Helical" evidence="13">
    <location>
        <begin position="99"/>
        <end position="118"/>
    </location>
</feature>
<accession>A0A261RI50</accession>
<evidence type="ECO:0000256" key="3">
    <source>
        <dbReference type="ARBA" id="ARBA00022448"/>
    </source>
</evidence>
<comment type="caution">
    <text evidence="15">The sequence shown here is derived from an EMBL/GenBank/DDBJ whole genome shotgun (WGS) entry which is preliminary data.</text>
</comment>
<evidence type="ECO:0000256" key="10">
    <source>
        <dbReference type="ARBA" id="ARBA00023004"/>
    </source>
</evidence>